<proteinExistence type="predicted"/>
<protein>
    <submittedName>
        <fullName evidence="1">Uncharacterized protein</fullName>
    </submittedName>
</protein>
<organism evidence="1">
    <name type="scientific">Candidatus Kentrum sp. DK</name>
    <dbReference type="NCBI Taxonomy" id="2126562"/>
    <lineage>
        <taxon>Bacteria</taxon>
        <taxon>Pseudomonadati</taxon>
        <taxon>Pseudomonadota</taxon>
        <taxon>Gammaproteobacteria</taxon>
        <taxon>Candidatus Kentrum</taxon>
    </lineage>
</organism>
<sequence>MAIGVLDFIGGVFKPVADLIDNVHTSDEERLELKKTDR</sequence>
<gene>
    <name evidence="1" type="ORF">BECKDK2373B_GA0170837_100426</name>
    <name evidence="2" type="ORF">BECKDK2373C_GA0170839_104934</name>
</gene>
<dbReference type="EMBL" id="CAADEY010000049">
    <property type="protein sequence ID" value="VFJ55657.1"/>
    <property type="molecule type" value="Genomic_DNA"/>
</dbReference>
<evidence type="ECO:0000313" key="2">
    <source>
        <dbReference type="EMBL" id="VFJ55657.1"/>
    </source>
</evidence>
<accession>A0A450RV26</accession>
<dbReference type="AlphaFoldDB" id="A0A450RV26"/>
<name>A0A450RV26_9GAMM</name>
<reference evidence="1" key="1">
    <citation type="submission" date="2019-02" db="EMBL/GenBank/DDBJ databases">
        <authorList>
            <person name="Gruber-Vodicka R. H."/>
            <person name="Seah K. B. B."/>
        </authorList>
    </citation>
    <scope>NUCLEOTIDE SEQUENCE</scope>
    <source>
        <strain evidence="2">BECK_DK161</strain>
        <strain evidence="1">BECK_DK47</strain>
    </source>
</reference>
<dbReference type="EMBL" id="CAADEX010000004">
    <property type="protein sequence ID" value="VFJ43046.1"/>
    <property type="molecule type" value="Genomic_DNA"/>
</dbReference>
<evidence type="ECO:0000313" key="1">
    <source>
        <dbReference type="EMBL" id="VFJ43046.1"/>
    </source>
</evidence>